<dbReference type="AlphaFoldDB" id="X1IV98"/>
<sequence>MGKDRRKQKKGSEMEGVFRRELDSGYGEGSENPQEGRRDAGENS</sequence>
<dbReference type="EMBL" id="BARU01043839">
    <property type="protein sequence ID" value="GAH85637.1"/>
    <property type="molecule type" value="Genomic_DNA"/>
</dbReference>
<reference evidence="2" key="1">
    <citation type="journal article" date="2014" name="Front. Microbiol.">
        <title>High frequency of phylogenetically diverse reductive dehalogenase-homologous genes in deep subseafloor sedimentary metagenomes.</title>
        <authorList>
            <person name="Kawai M."/>
            <person name="Futagami T."/>
            <person name="Toyoda A."/>
            <person name="Takaki Y."/>
            <person name="Nishi S."/>
            <person name="Hori S."/>
            <person name="Arai W."/>
            <person name="Tsubouchi T."/>
            <person name="Morono Y."/>
            <person name="Uchiyama I."/>
            <person name="Ito T."/>
            <person name="Fujiyama A."/>
            <person name="Inagaki F."/>
            <person name="Takami H."/>
        </authorList>
    </citation>
    <scope>NUCLEOTIDE SEQUENCE</scope>
    <source>
        <strain evidence="2">Expedition CK06-06</strain>
    </source>
</reference>
<feature type="region of interest" description="Disordered" evidence="1">
    <location>
        <begin position="1"/>
        <end position="44"/>
    </location>
</feature>
<gene>
    <name evidence="2" type="ORF">S03H2_67041</name>
</gene>
<feature type="compositionally biased region" description="Basic and acidic residues" evidence="1">
    <location>
        <begin position="10"/>
        <end position="23"/>
    </location>
</feature>
<proteinExistence type="predicted"/>
<accession>X1IV98</accession>
<evidence type="ECO:0000256" key="1">
    <source>
        <dbReference type="SAM" id="MobiDB-lite"/>
    </source>
</evidence>
<protein>
    <submittedName>
        <fullName evidence="2">Uncharacterized protein</fullName>
    </submittedName>
</protein>
<organism evidence="2">
    <name type="scientific">marine sediment metagenome</name>
    <dbReference type="NCBI Taxonomy" id="412755"/>
    <lineage>
        <taxon>unclassified sequences</taxon>
        <taxon>metagenomes</taxon>
        <taxon>ecological metagenomes</taxon>
    </lineage>
</organism>
<comment type="caution">
    <text evidence="2">The sequence shown here is derived from an EMBL/GenBank/DDBJ whole genome shotgun (WGS) entry which is preliminary data.</text>
</comment>
<name>X1IV98_9ZZZZ</name>
<evidence type="ECO:0000313" key="2">
    <source>
        <dbReference type="EMBL" id="GAH85637.1"/>
    </source>
</evidence>
<feature type="compositionally biased region" description="Basic and acidic residues" evidence="1">
    <location>
        <begin position="34"/>
        <end position="44"/>
    </location>
</feature>